<dbReference type="EMBL" id="JAFKCT010000009">
    <property type="protein sequence ID" value="MBN7813001.1"/>
    <property type="molecule type" value="Genomic_DNA"/>
</dbReference>
<gene>
    <name evidence="1" type="ORF">J0A68_18740</name>
</gene>
<evidence type="ECO:0000313" key="1">
    <source>
        <dbReference type="EMBL" id="MBN7813001.1"/>
    </source>
</evidence>
<accession>A0ABS3CA17</accession>
<sequence length="95" mass="10329">MIEVKSLEIPVPTLGIEYQTLEIPLSSLVIGYQSLFALACVSTGQSDFGLIPWKNVNPIGFIMNKKWSVRTQTTGGFGMIINPRIPKNGSSEAGM</sequence>
<proteinExistence type="predicted"/>
<protein>
    <submittedName>
        <fullName evidence="1">Uncharacterized protein</fullName>
    </submittedName>
</protein>
<organism evidence="1 2">
    <name type="scientific">Algoriphagus oliviformis</name>
    <dbReference type="NCBI Taxonomy" id="2811231"/>
    <lineage>
        <taxon>Bacteria</taxon>
        <taxon>Pseudomonadati</taxon>
        <taxon>Bacteroidota</taxon>
        <taxon>Cytophagia</taxon>
        <taxon>Cytophagales</taxon>
        <taxon>Cyclobacteriaceae</taxon>
        <taxon>Algoriphagus</taxon>
    </lineage>
</organism>
<reference evidence="1 2" key="1">
    <citation type="submission" date="2021-03" db="EMBL/GenBank/DDBJ databases">
        <title>novel species isolated from a fishpond in China.</title>
        <authorList>
            <person name="Lu H."/>
            <person name="Cai Z."/>
        </authorList>
    </citation>
    <scope>NUCLEOTIDE SEQUENCE [LARGE SCALE GENOMIC DNA]</scope>
    <source>
        <strain evidence="1 2">H41</strain>
    </source>
</reference>
<keyword evidence="2" id="KW-1185">Reference proteome</keyword>
<dbReference type="Proteomes" id="UP000664317">
    <property type="component" value="Unassembled WGS sequence"/>
</dbReference>
<name>A0ABS3CA17_9BACT</name>
<dbReference type="RefSeq" id="WP_206579771.1">
    <property type="nucleotide sequence ID" value="NZ_JAFKCT010000009.1"/>
</dbReference>
<comment type="caution">
    <text evidence="1">The sequence shown here is derived from an EMBL/GenBank/DDBJ whole genome shotgun (WGS) entry which is preliminary data.</text>
</comment>
<evidence type="ECO:0000313" key="2">
    <source>
        <dbReference type="Proteomes" id="UP000664317"/>
    </source>
</evidence>